<feature type="transmembrane region" description="Helical" evidence="1">
    <location>
        <begin position="50"/>
        <end position="71"/>
    </location>
</feature>
<dbReference type="Proteomes" id="UP000242427">
    <property type="component" value="Unassembled WGS sequence"/>
</dbReference>
<evidence type="ECO:0000256" key="1">
    <source>
        <dbReference type="SAM" id="Phobius"/>
    </source>
</evidence>
<evidence type="ECO:0008006" key="4">
    <source>
        <dbReference type="Google" id="ProtNLM"/>
    </source>
</evidence>
<dbReference type="RefSeq" id="WP_106678109.1">
    <property type="nucleotide sequence ID" value="NZ_PXWG01000051.1"/>
</dbReference>
<name>A0A9X7PGJ9_9ACTN</name>
<feature type="transmembrane region" description="Helical" evidence="1">
    <location>
        <begin position="83"/>
        <end position="115"/>
    </location>
</feature>
<keyword evidence="1" id="KW-0812">Transmembrane</keyword>
<dbReference type="OrthoDB" id="4337984at2"/>
<reference evidence="2 3" key="1">
    <citation type="submission" date="2018-03" db="EMBL/GenBank/DDBJ databases">
        <title>Chitinolytic properties of Streptosporangium nondiastaticum TBG75A20.</title>
        <authorList>
            <person name="Gayathri V."/>
            <person name="Shiburaj S."/>
        </authorList>
    </citation>
    <scope>NUCLEOTIDE SEQUENCE [LARGE SCALE GENOMIC DNA]</scope>
    <source>
        <strain evidence="2 3">TBG75A20</strain>
    </source>
</reference>
<evidence type="ECO:0000313" key="3">
    <source>
        <dbReference type="Proteomes" id="UP000242427"/>
    </source>
</evidence>
<feature type="transmembrane region" description="Helical" evidence="1">
    <location>
        <begin position="22"/>
        <end position="44"/>
    </location>
</feature>
<gene>
    <name evidence="2" type="ORF">B7P34_19360</name>
</gene>
<dbReference type="EMBL" id="PXWG01000051">
    <property type="protein sequence ID" value="PSJ27098.1"/>
    <property type="molecule type" value="Genomic_DNA"/>
</dbReference>
<accession>A0A9X7PGJ9</accession>
<keyword evidence="1" id="KW-0472">Membrane</keyword>
<dbReference type="AlphaFoldDB" id="A0A9X7PGJ9"/>
<keyword evidence="3" id="KW-1185">Reference proteome</keyword>
<sequence length="120" mass="12806">MTSDIGRTAAPLTEQRNVPARISAWSAALGVSLIVAAFATPMMWMLYGSYYTFFMALLGIVAIPTGHVGRFRGKRLGGRDRGLALLGIITGWLLILCALLIVLAYIGLIAGLALLTDAVR</sequence>
<protein>
    <recommendedName>
        <fullName evidence="4">DUF4190 domain-containing protein</fullName>
    </recommendedName>
</protein>
<comment type="caution">
    <text evidence="2">The sequence shown here is derived from an EMBL/GenBank/DDBJ whole genome shotgun (WGS) entry which is preliminary data.</text>
</comment>
<proteinExistence type="predicted"/>
<keyword evidence="1" id="KW-1133">Transmembrane helix</keyword>
<evidence type="ECO:0000313" key="2">
    <source>
        <dbReference type="EMBL" id="PSJ27098.1"/>
    </source>
</evidence>
<organism evidence="2 3">
    <name type="scientific">Streptosporangium nondiastaticum</name>
    <dbReference type="NCBI Taxonomy" id="35764"/>
    <lineage>
        <taxon>Bacteria</taxon>
        <taxon>Bacillati</taxon>
        <taxon>Actinomycetota</taxon>
        <taxon>Actinomycetes</taxon>
        <taxon>Streptosporangiales</taxon>
        <taxon>Streptosporangiaceae</taxon>
        <taxon>Streptosporangium</taxon>
    </lineage>
</organism>